<dbReference type="OrthoDB" id="10573892at2759"/>
<name>A0A0L6UPW5_9BASI</name>
<dbReference type="VEuPathDB" id="FungiDB:VP01_4505g3"/>
<feature type="compositionally biased region" description="Polar residues" evidence="1">
    <location>
        <begin position="102"/>
        <end position="113"/>
    </location>
</feature>
<organism evidence="2 3">
    <name type="scientific">Puccinia sorghi</name>
    <dbReference type="NCBI Taxonomy" id="27349"/>
    <lineage>
        <taxon>Eukaryota</taxon>
        <taxon>Fungi</taxon>
        <taxon>Dikarya</taxon>
        <taxon>Basidiomycota</taxon>
        <taxon>Pucciniomycotina</taxon>
        <taxon>Pucciniomycetes</taxon>
        <taxon>Pucciniales</taxon>
        <taxon>Pucciniaceae</taxon>
        <taxon>Puccinia</taxon>
    </lineage>
</organism>
<evidence type="ECO:0000256" key="1">
    <source>
        <dbReference type="SAM" id="MobiDB-lite"/>
    </source>
</evidence>
<feature type="region of interest" description="Disordered" evidence="1">
    <location>
        <begin position="18"/>
        <end position="56"/>
    </location>
</feature>
<evidence type="ECO:0000313" key="3">
    <source>
        <dbReference type="Proteomes" id="UP000037035"/>
    </source>
</evidence>
<keyword evidence="3" id="KW-1185">Reference proteome</keyword>
<comment type="caution">
    <text evidence="2">The sequence shown here is derived from an EMBL/GenBank/DDBJ whole genome shotgun (WGS) entry which is preliminary data.</text>
</comment>
<dbReference type="EMBL" id="LAVV01009619">
    <property type="protein sequence ID" value="KNZ50287.1"/>
    <property type="molecule type" value="Genomic_DNA"/>
</dbReference>
<accession>A0A0L6UPW5</accession>
<sequence length="287" mass="32427">TYSLVFVKSGDHSACVSTPEVQGGSGAGLFRRRGNTAETKVGDRETVDDERDGTSTVQVERDVRPTYAKPEGDNRAAQDRLVISDTGLSIVEKERPPPGQRDQPSSNQENSTGGALRRDWNLATDLILQTHVRYREAFLEAQAASNREAMDLLSGQAVVTHNNLERLIGRDRLLSITEMWNPHAERPANNRPMAARGRGNRNPQYARPRRPNNFKGNQTQQGLDWGSNQPGQRVNNGRMRRQHMYRNSVYEELFRMTKTLQGGYQAIDQARARNRGVEEREEEDLPF</sequence>
<evidence type="ECO:0000313" key="2">
    <source>
        <dbReference type="EMBL" id="KNZ50287.1"/>
    </source>
</evidence>
<gene>
    <name evidence="2" type="ORF">VP01_4505g3</name>
</gene>
<proteinExistence type="predicted"/>
<reference evidence="2 3" key="1">
    <citation type="submission" date="2015-08" db="EMBL/GenBank/DDBJ databases">
        <title>Next Generation Sequencing and Analysis of the Genome of Puccinia sorghi L Schw, the Causal Agent of Maize Common Rust.</title>
        <authorList>
            <person name="Rochi L."/>
            <person name="Burguener G."/>
            <person name="Darino M."/>
            <person name="Turjanski A."/>
            <person name="Kreff E."/>
            <person name="Dieguez M.J."/>
            <person name="Sacco F."/>
        </authorList>
    </citation>
    <scope>NUCLEOTIDE SEQUENCE [LARGE SCALE GENOMIC DNA]</scope>
    <source>
        <strain evidence="2 3">RO10H11247</strain>
    </source>
</reference>
<feature type="compositionally biased region" description="Polar residues" evidence="1">
    <location>
        <begin position="214"/>
        <end position="235"/>
    </location>
</feature>
<dbReference type="AlphaFoldDB" id="A0A0L6UPW5"/>
<protein>
    <submittedName>
        <fullName evidence="2">Uncharacterized protein</fullName>
    </submittedName>
</protein>
<feature type="non-terminal residue" evidence="2">
    <location>
        <position position="1"/>
    </location>
</feature>
<feature type="region of interest" description="Disordered" evidence="1">
    <location>
        <begin position="184"/>
        <end position="235"/>
    </location>
</feature>
<feature type="region of interest" description="Disordered" evidence="1">
    <location>
        <begin position="87"/>
        <end position="117"/>
    </location>
</feature>
<dbReference type="Proteomes" id="UP000037035">
    <property type="component" value="Unassembled WGS sequence"/>
</dbReference>